<proteinExistence type="predicted"/>
<dbReference type="Proteomes" id="UP001054945">
    <property type="component" value="Unassembled WGS sequence"/>
</dbReference>
<accession>A0AAV4MDB6</accession>
<reference evidence="1 2" key="1">
    <citation type="submission" date="2021-06" db="EMBL/GenBank/DDBJ databases">
        <title>Caerostris extrusa draft genome.</title>
        <authorList>
            <person name="Kono N."/>
            <person name="Arakawa K."/>
        </authorList>
    </citation>
    <scope>NUCLEOTIDE SEQUENCE [LARGE SCALE GENOMIC DNA]</scope>
</reference>
<gene>
    <name evidence="1" type="ORF">CEXT_646401</name>
</gene>
<evidence type="ECO:0000313" key="1">
    <source>
        <dbReference type="EMBL" id="GIX68804.1"/>
    </source>
</evidence>
<evidence type="ECO:0000313" key="2">
    <source>
        <dbReference type="Proteomes" id="UP001054945"/>
    </source>
</evidence>
<dbReference type="AlphaFoldDB" id="A0AAV4MDB6"/>
<name>A0AAV4MDB6_CAEEX</name>
<dbReference type="EMBL" id="BPLR01002001">
    <property type="protein sequence ID" value="GIX68804.1"/>
    <property type="molecule type" value="Genomic_DNA"/>
</dbReference>
<sequence length="103" mass="11686">MCTLDAKFPGRWIGWGWIHPLSGTIRSLLSELFPMGPFEKSKLRRGPSCQDFCCCPRRPRNARMVSLKIYADPKYLGVFDFGNIDRKGAAIETLHVLETESPV</sequence>
<comment type="caution">
    <text evidence="1">The sequence shown here is derived from an EMBL/GenBank/DDBJ whole genome shotgun (WGS) entry which is preliminary data.</text>
</comment>
<organism evidence="1 2">
    <name type="scientific">Caerostris extrusa</name>
    <name type="common">Bark spider</name>
    <name type="synonym">Caerostris bankana</name>
    <dbReference type="NCBI Taxonomy" id="172846"/>
    <lineage>
        <taxon>Eukaryota</taxon>
        <taxon>Metazoa</taxon>
        <taxon>Ecdysozoa</taxon>
        <taxon>Arthropoda</taxon>
        <taxon>Chelicerata</taxon>
        <taxon>Arachnida</taxon>
        <taxon>Araneae</taxon>
        <taxon>Araneomorphae</taxon>
        <taxon>Entelegynae</taxon>
        <taxon>Araneoidea</taxon>
        <taxon>Araneidae</taxon>
        <taxon>Caerostris</taxon>
    </lineage>
</organism>
<keyword evidence="2" id="KW-1185">Reference proteome</keyword>
<protein>
    <submittedName>
        <fullName evidence="1">Uncharacterized protein</fullName>
    </submittedName>
</protein>